<sequence>MYKKRFKIFFGIILILFFVIFCRLFYVQIIEGGKFSGMSDSKRIRTISIDTLRGTIYDRNGLLLAVDKHSFELTVMYKKLFDAYLCFKQNILPKTSEVKKQKITHDLCKECHFDDVLWAEKVVKFLEIPYLDVFERSKKIVEKVEKIKHGVEKRNKRKLRIKEEIVPHSIISGIPWRKVAKFEVEMQSLPGVQMDTKPVRWYPQGDLSPHIIGYVGKLDEEEIRNYNFKKRWFDGLEQSDKLESEYFTQKAISVDTLVGKNGIEKVYNSRLMGIPGERFEEITLDTMQVNKLILERPSTPGNNIFLTIDSRIQDIAEKVLGKRRGSIVVMNPWNGEIIAMATFPRYNLNTLNKDYLTLSKNPLKPFLNRPIQSVLSPGSVFKIITAIAALEENRINEETHFACYGSLKGEGGRFRCFSKYGHGLLNVEEAIQYSCNVFFFEVGKNLGGSLLKKWADKFGLGNITDIDLAYEKKGNIPKSTSMAQTINLSIGQGEMLVTPIQVTKMIGIIANGGWYVKPRILQKITDYKGDILLKNNFESTERIDMSEKSLDIIKRSLRKVVTVGTAKGTGLKELRVAGKTGTTETAREDVNHAWFVGYAPFENPVYCFTVVIERTKGHGADVAGPIVQKLLTQLGF</sequence>
<proteinExistence type="predicted"/>
<keyword evidence="2" id="KW-0121">Carboxypeptidase</keyword>
<dbReference type="SUPFAM" id="SSF56519">
    <property type="entry name" value="Penicillin binding protein dimerisation domain"/>
    <property type="match status" value="1"/>
</dbReference>
<dbReference type="EMBL" id="MAYW01000016">
    <property type="protein sequence ID" value="ODS33950.1"/>
    <property type="molecule type" value="Genomic_DNA"/>
</dbReference>
<dbReference type="Gene3D" id="3.40.710.10">
    <property type="entry name" value="DD-peptidase/beta-lactamase superfamily"/>
    <property type="match status" value="1"/>
</dbReference>
<keyword evidence="4" id="KW-1133">Transmembrane helix</keyword>
<keyword evidence="3 4" id="KW-0472">Membrane</keyword>
<evidence type="ECO:0000256" key="3">
    <source>
        <dbReference type="ARBA" id="ARBA00023136"/>
    </source>
</evidence>
<dbReference type="InterPro" id="IPR050515">
    <property type="entry name" value="Beta-lactam/transpept"/>
</dbReference>
<evidence type="ECO:0000259" key="6">
    <source>
        <dbReference type="Pfam" id="PF03717"/>
    </source>
</evidence>
<dbReference type="InterPro" id="IPR036138">
    <property type="entry name" value="PBP_dimer_sf"/>
</dbReference>
<keyword evidence="2" id="KW-0645">Protease</keyword>
<organism evidence="7 8">
    <name type="scientific">Candidatus Scalindua rubra</name>
    <dbReference type="NCBI Taxonomy" id="1872076"/>
    <lineage>
        <taxon>Bacteria</taxon>
        <taxon>Pseudomonadati</taxon>
        <taxon>Planctomycetota</taxon>
        <taxon>Candidatus Brocadiia</taxon>
        <taxon>Candidatus Brocadiales</taxon>
        <taxon>Candidatus Scalinduaceae</taxon>
        <taxon>Candidatus Scalindua</taxon>
    </lineage>
</organism>
<name>A0A1E3XED8_9BACT</name>
<evidence type="ECO:0000259" key="5">
    <source>
        <dbReference type="Pfam" id="PF00905"/>
    </source>
</evidence>
<dbReference type="Gene3D" id="3.90.1310.10">
    <property type="entry name" value="Penicillin-binding protein 2a (Domain 2)"/>
    <property type="match status" value="1"/>
</dbReference>
<gene>
    <name evidence="7" type="ORF">SCARUB_00923</name>
</gene>
<feature type="domain" description="Penicillin-binding protein dimerisation" evidence="6">
    <location>
        <begin position="51"/>
        <end position="278"/>
    </location>
</feature>
<dbReference type="Proteomes" id="UP000094056">
    <property type="component" value="Unassembled WGS sequence"/>
</dbReference>
<dbReference type="GO" id="GO:0005886">
    <property type="term" value="C:plasma membrane"/>
    <property type="evidence" value="ECO:0007669"/>
    <property type="project" value="TreeGrafter"/>
</dbReference>
<feature type="transmembrane region" description="Helical" evidence="4">
    <location>
        <begin position="7"/>
        <end position="26"/>
    </location>
</feature>
<dbReference type="InterPro" id="IPR005311">
    <property type="entry name" value="PBP_dimer"/>
</dbReference>
<dbReference type="AlphaFoldDB" id="A0A1E3XED8"/>
<dbReference type="GO" id="GO:0008658">
    <property type="term" value="F:penicillin binding"/>
    <property type="evidence" value="ECO:0007669"/>
    <property type="project" value="InterPro"/>
</dbReference>
<dbReference type="Pfam" id="PF00905">
    <property type="entry name" value="Transpeptidase"/>
    <property type="match status" value="1"/>
</dbReference>
<reference evidence="7 8" key="1">
    <citation type="submission" date="2016-07" db="EMBL/GenBank/DDBJ databases">
        <title>Draft genome of Scalindua rubra, obtained from a brine-seawater interface in the Red Sea, sheds light on salt adaptation in anammox bacteria.</title>
        <authorList>
            <person name="Speth D.R."/>
            <person name="Lagkouvardos I."/>
            <person name="Wang Y."/>
            <person name="Qian P.-Y."/>
            <person name="Dutilh B.E."/>
            <person name="Jetten M.S."/>
        </authorList>
    </citation>
    <scope>NUCLEOTIDE SEQUENCE [LARGE SCALE GENOMIC DNA]</scope>
    <source>
        <strain evidence="7">BSI-1</strain>
    </source>
</reference>
<keyword evidence="4" id="KW-0812">Transmembrane</keyword>
<dbReference type="GO" id="GO:0004180">
    <property type="term" value="F:carboxypeptidase activity"/>
    <property type="evidence" value="ECO:0007669"/>
    <property type="project" value="UniProtKB-KW"/>
</dbReference>
<evidence type="ECO:0000256" key="2">
    <source>
        <dbReference type="ARBA" id="ARBA00022645"/>
    </source>
</evidence>
<dbReference type="GO" id="GO:0071555">
    <property type="term" value="P:cell wall organization"/>
    <property type="evidence" value="ECO:0007669"/>
    <property type="project" value="TreeGrafter"/>
</dbReference>
<dbReference type="SUPFAM" id="SSF56601">
    <property type="entry name" value="beta-lactamase/transpeptidase-like"/>
    <property type="match status" value="1"/>
</dbReference>
<keyword evidence="2" id="KW-0378">Hydrolase</keyword>
<dbReference type="InterPro" id="IPR001460">
    <property type="entry name" value="PCN-bd_Tpept"/>
</dbReference>
<evidence type="ECO:0000256" key="4">
    <source>
        <dbReference type="SAM" id="Phobius"/>
    </source>
</evidence>
<comment type="subcellular location">
    <subcellularLocation>
        <location evidence="1">Membrane</location>
    </subcellularLocation>
</comment>
<protein>
    <submittedName>
        <fullName evidence="7">Penicillin-binding protein</fullName>
    </submittedName>
</protein>
<dbReference type="Pfam" id="PF03717">
    <property type="entry name" value="PBP_dimer"/>
    <property type="match status" value="1"/>
</dbReference>
<dbReference type="PANTHER" id="PTHR30627">
    <property type="entry name" value="PEPTIDOGLYCAN D,D-TRANSPEPTIDASE"/>
    <property type="match status" value="1"/>
</dbReference>
<evidence type="ECO:0000256" key="1">
    <source>
        <dbReference type="ARBA" id="ARBA00004370"/>
    </source>
</evidence>
<dbReference type="InterPro" id="IPR012338">
    <property type="entry name" value="Beta-lactam/transpept-like"/>
</dbReference>
<accession>A0A1E3XED8</accession>
<comment type="caution">
    <text evidence="7">The sequence shown here is derived from an EMBL/GenBank/DDBJ whole genome shotgun (WGS) entry which is preliminary data.</text>
</comment>
<evidence type="ECO:0000313" key="8">
    <source>
        <dbReference type="Proteomes" id="UP000094056"/>
    </source>
</evidence>
<evidence type="ECO:0000313" key="7">
    <source>
        <dbReference type="EMBL" id="ODS33950.1"/>
    </source>
</evidence>
<feature type="domain" description="Penicillin-binding protein transpeptidase" evidence="5">
    <location>
        <begin position="325"/>
        <end position="631"/>
    </location>
</feature>